<name>U4KUX5_PYROM</name>
<accession>U4KUX5</accession>
<dbReference type="Proteomes" id="UP000018144">
    <property type="component" value="Unassembled WGS sequence"/>
</dbReference>
<gene>
    <name evidence="1" type="ORF">PCON_04830</name>
</gene>
<sequence length="106" mass="11770">MGTASTQSLHTYRPSGCWGSLRSSPAYCGCVSGFLEKFTRLSWVPLREMRKKVTILCALSSRLALAVVWASRRLSAGLQQGYNTYEIPLRCLCFSALNLSKTMART</sequence>
<reference evidence="1 2" key="1">
    <citation type="journal article" date="2013" name="PLoS Genet.">
        <title>The genome and development-dependent transcriptomes of Pyronema confluens: a window into fungal evolution.</title>
        <authorList>
            <person name="Traeger S."/>
            <person name="Altegoer F."/>
            <person name="Freitag M."/>
            <person name="Gabaldon T."/>
            <person name="Kempken F."/>
            <person name="Kumar A."/>
            <person name="Marcet-Houben M."/>
            <person name="Poggeler S."/>
            <person name="Stajich J.E."/>
            <person name="Nowrousian M."/>
        </authorList>
    </citation>
    <scope>NUCLEOTIDE SEQUENCE [LARGE SCALE GENOMIC DNA]</scope>
    <source>
        <strain evidence="2">CBS 100304</strain>
        <tissue evidence="1">Vegetative mycelium</tissue>
    </source>
</reference>
<organism evidence="1 2">
    <name type="scientific">Pyronema omphalodes (strain CBS 100304)</name>
    <name type="common">Pyronema confluens</name>
    <dbReference type="NCBI Taxonomy" id="1076935"/>
    <lineage>
        <taxon>Eukaryota</taxon>
        <taxon>Fungi</taxon>
        <taxon>Dikarya</taxon>
        <taxon>Ascomycota</taxon>
        <taxon>Pezizomycotina</taxon>
        <taxon>Pezizomycetes</taxon>
        <taxon>Pezizales</taxon>
        <taxon>Pyronemataceae</taxon>
        <taxon>Pyronema</taxon>
    </lineage>
</organism>
<dbReference type="EMBL" id="HF935239">
    <property type="protein sequence ID" value="CCX05243.1"/>
    <property type="molecule type" value="Genomic_DNA"/>
</dbReference>
<proteinExistence type="predicted"/>
<evidence type="ECO:0000313" key="2">
    <source>
        <dbReference type="Proteomes" id="UP000018144"/>
    </source>
</evidence>
<keyword evidence="2" id="KW-1185">Reference proteome</keyword>
<evidence type="ECO:0000313" key="1">
    <source>
        <dbReference type="EMBL" id="CCX05243.1"/>
    </source>
</evidence>
<protein>
    <submittedName>
        <fullName evidence="1">Uncharacterized protein</fullName>
    </submittedName>
</protein>
<dbReference type="AlphaFoldDB" id="U4KUX5"/>